<dbReference type="AlphaFoldDB" id="A0A5E4R1S8"/>
<sequence>MNAGPLRVLKPRRLQDTPRPATPVVEEMFEGRTRAAELTEELKTTHGLQKEDRVRIEKEETKARDFNALRTEAEQKAIRDKSMREAAEAGRRQREVQRRREHDEMFKQVLGITQETVDAYLSEILQQGVELAAEEQAFLLPEAHKAASRHRLAAVQHARMDAARSSIFGLVDDAEIKDERCIQCGELIGLSCRCEVCPLKQDPVMTSSRDDPRWKKIRAQPRIEKTREERIPPAHDIRCWLNDLIGDGPKELPSEIRRKAQEAAFLADPTCYCEEKSELRNLDLTTEPSLIEETIEEEEELP</sequence>
<dbReference type="Proteomes" id="UP000324832">
    <property type="component" value="Unassembled WGS sequence"/>
</dbReference>
<accession>A0A5E4R1S8</accession>
<organism evidence="2 3">
    <name type="scientific">Leptidea sinapis</name>
    <dbReference type="NCBI Taxonomy" id="189913"/>
    <lineage>
        <taxon>Eukaryota</taxon>
        <taxon>Metazoa</taxon>
        <taxon>Ecdysozoa</taxon>
        <taxon>Arthropoda</taxon>
        <taxon>Hexapoda</taxon>
        <taxon>Insecta</taxon>
        <taxon>Pterygota</taxon>
        <taxon>Neoptera</taxon>
        <taxon>Endopterygota</taxon>
        <taxon>Lepidoptera</taxon>
        <taxon>Glossata</taxon>
        <taxon>Ditrysia</taxon>
        <taxon>Papilionoidea</taxon>
        <taxon>Pieridae</taxon>
        <taxon>Dismorphiinae</taxon>
        <taxon>Leptidea</taxon>
    </lineage>
</organism>
<evidence type="ECO:0000313" key="2">
    <source>
        <dbReference type="EMBL" id="VVD03927.1"/>
    </source>
</evidence>
<name>A0A5E4R1S8_9NEOP</name>
<reference evidence="2 3" key="1">
    <citation type="submission" date="2017-07" db="EMBL/GenBank/DDBJ databases">
        <authorList>
            <person name="Talla V."/>
            <person name="Backstrom N."/>
        </authorList>
    </citation>
    <scope>NUCLEOTIDE SEQUENCE [LARGE SCALE GENOMIC DNA]</scope>
</reference>
<evidence type="ECO:0000256" key="1">
    <source>
        <dbReference type="SAM" id="MobiDB-lite"/>
    </source>
</evidence>
<proteinExistence type="predicted"/>
<dbReference type="EMBL" id="FZQP02006815">
    <property type="protein sequence ID" value="VVD03927.1"/>
    <property type="molecule type" value="Genomic_DNA"/>
</dbReference>
<gene>
    <name evidence="2" type="ORF">LSINAPIS_LOCUS13812</name>
</gene>
<keyword evidence="3" id="KW-1185">Reference proteome</keyword>
<dbReference type="PANTHER" id="PTHR22455">
    <property type="entry name" value="CILIA- AND FLAGELLA-ASSOCIATED PROTEIN 91"/>
    <property type="match status" value="1"/>
</dbReference>
<evidence type="ECO:0000313" key="3">
    <source>
        <dbReference type="Proteomes" id="UP000324832"/>
    </source>
</evidence>
<feature type="region of interest" description="Disordered" evidence="1">
    <location>
        <begin position="1"/>
        <end position="21"/>
    </location>
</feature>
<protein>
    <submittedName>
        <fullName evidence="2">Uncharacterized protein</fullName>
    </submittedName>
</protein>
<dbReference type="PANTHER" id="PTHR22455:SF10">
    <property type="entry name" value="CILIA- AND FLAGELLA-ASSOCIATED PROTEIN 91"/>
    <property type="match status" value="1"/>
</dbReference>
<dbReference type="InterPro" id="IPR026720">
    <property type="entry name" value="CFAP91"/>
</dbReference>
<feature type="region of interest" description="Disordered" evidence="1">
    <location>
        <begin position="79"/>
        <end position="100"/>
    </location>
</feature>